<protein>
    <submittedName>
        <fullName evidence="1">Uncharacterized protein</fullName>
    </submittedName>
</protein>
<gene>
    <name evidence="1" type="ORF">A3I23_01005</name>
</gene>
<dbReference type="Gene3D" id="3.30.470.20">
    <property type="entry name" value="ATP-grasp fold, B domain"/>
    <property type="match status" value="2"/>
</dbReference>
<dbReference type="GO" id="GO:0005524">
    <property type="term" value="F:ATP binding"/>
    <property type="evidence" value="ECO:0007669"/>
    <property type="project" value="InterPro"/>
</dbReference>
<comment type="caution">
    <text evidence="1">The sequence shown here is derived from an EMBL/GenBank/DDBJ whole genome shotgun (WGS) entry which is preliminary data.</text>
</comment>
<dbReference type="Gene3D" id="3.40.50.20">
    <property type="match status" value="1"/>
</dbReference>
<dbReference type="Proteomes" id="UP000177693">
    <property type="component" value="Unassembled WGS sequence"/>
</dbReference>
<sequence length="301" mass="33411">MPKTKTKKGSAKRRVGILRGGTGEHYASSLKKGGDIILYISENLSNKYKVVDILIDKDHIWHLGGLPISPSDLAHRVDIVWNTTHPSFSNILDSLSIPNIGISSFFHILENNKDTLRKHIKDLEISLPRQVVSSKSARVVFEKFGSPWVVKSFSDGSNSLAVHLAHTFNELVARIEDGLKQGKSILVEEFIVGKVASVHSVPYFRGQEFYVFPPINVFGQLSFGEKEKLISLAKGLHKHIGAKHYLKSNFVLNKRGKIYLLDLDSTPNLNSYSHFSQACESVGAKTHHVVEHVLDSALGAI</sequence>
<proteinExistence type="predicted"/>
<evidence type="ECO:0000313" key="1">
    <source>
        <dbReference type="EMBL" id="OGJ01549.1"/>
    </source>
</evidence>
<organism evidence="1 2">
    <name type="scientific">Candidatus Nomurabacteria bacterium RIFCSPLOWO2_02_FULL_40_67</name>
    <dbReference type="NCBI Taxonomy" id="1801787"/>
    <lineage>
        <taxon>Bacteria</taxon>
        <taxon>Candidatus Nomuraibacteriota</taxon>
    </lineage>
</organism>
<dbReference type="InterPro" id="IPR013815">
    <property type="entry name" value="ATP_grasp_subdomain_1"/>
</dbReference>
<evidence type="ECO:0000313" key="2">
    <source>
        <dbReference type="Proteomes" id="UP000177693"/>
    </source>
</evidence>
<dbReference type="Gene3D" id="3.30.1490.20">
    <property type="entry name" value="ATP-grasp fold, A domain"/>
    <property type="match status" value="1"/>
</dbReference>
<dbReference type="SUPFAM" id="SSF56059">
    <property type="entry name" value="Glutathione synthetase ATP-binding domain-like"/>
    <property type="match status" value="1"/>
</dbReference>
<accession>A0A1F6Y5E0</accession>
<dbReference type="AlphaFoldDB" id="A0A1F6Y5E0"/>
<reference evidence="1 2" key="1">
    <citation type="journal article" date="2016" name="Nat. Commun.">
        <title>Thousands of microbial genomes shed light on interconnected biogeochemical processes in an aquifer system.</title>
        <authorList>
            <person name="Anantharaman K."/>
            <person name="Brown C.T."/>
            <person name="Hug L.A."/>
            <person name="Sharon I."/>
            <person name="Castelle C.J."/>
            <person name="Probst A.J."/>
            <person name="Thomas B.C."/>
            <person name="Singh A."/>
            <person name="Wilkins M.J."/>
            <person name="Karaoz U."/>
            <person name="Brodie E.L."/>
            <person name="Williams K.H."/>
            <person name="Hubbard S.S."/>
            <person name="Banfield J.F."/>
        </authorList>
    </citation>
    <scope>NUCLEOTIDE SEQUENCE [LARGE SCALE GENOMIC DNA]</scope>
</reference>
<name>A0A1F6Y5E0_9BACT</name>
<dbReference type="EMBL" id="MFVL01000016">
    <property type="protein sequence ID" value="OGJ01549.1"/>
    <property type="molecule type" value="Genomic_DNA"/>
</dbReference>